<dbReference type="Proteomes" id="UP000784294">
    <property type="component" value="Unassembled WGS sequence"/>
</dbReference>
<reference evidence="2" key="1">
    <citation type="submission" date="2018-11" db="EMBL/GenBank/DDBJ databases">
        <authorList>
            <consortium name="Pathogen Informatics"/>
        </authorList>
    </citation>
    <scope>NUCLEOTIDE SEQUENCE</scope>
</reference>
<accession>A0A448XIU4</accession>
<feature type="compositionally biased region" description="Low complexity" evidence="1">
    <location>
        <begin position="49"/>
        <end position="70"/>
    </location>
</feature>
<organism evidence="2 3">
    <name type="scientific">Protopolystoma xenopodis</name>
    <dbReference type="NCBI Taxonomy" id="117903"/>
    <lineage>
        <taxon>Eukaryota</taxon>
        <taxon>Metazoa</taxon>
        <taxon>Spiralia</taxon>
        <taxon>Lophotrochozoa</taxon>
        <taxon>Platyhelminthes</taxon>
        <taxon>Monogenea</taxon>
        <taxon>Polyopisthocotylea</taxon>
        <taxon>Polystomatidea</taxon>
        <taxon>Polystomatidae</taxon>
        <taxon>Protopolystoma</taxon>
    </lineage>
</organism>
<evidence type="ECO:0000313" key="3">
    <source>
        <dbReference type="Proteomes" id="UP000784294"/>
    </source>
</evidence>
<dbReference type="EMBL" id="CAAALY010255742">
    <property type="protein sequence ID" value="VEL37700.1"/>
    <property type="molecule type" value="Genomic_DNA"/>
</dbReference>
<gene>
    <name evidence="2" type="ORF">PXEA_LOCUS31140</name>
</gene>
<evidence type="ECO:0000313" key="2">
    <source>
        <dbReference type="EMBL" id="VEL37700.1"/>
    </source>
</evidence>
<dbReference type="AlphaFoldDB" id="A0A448XIU4"/>
<name>A0A448XIU4_9PLAT</name>
<feature type="region of interest" description="Disordered" evidence="1">
    <location>
        <begin position="34"/>
        <end position="77"/>
    </location>
</feature>
<sequence length="77" mass="8434">MAIAAFFMFISTDTVTIISRPHDSIEFHAGLMASPISPEHHQPLQRGASWSSDNSTSSSHSHESFASPYSTQDDSRP</sequence>
<proteinExistence type="predicted"/>
<keyword evidence="3" id="KW-1185">Reference proteome</keyword>
<protein>
    <submittedName>
        <fullName evidence="2">Uncharacterized protein</fullName>
    </submittedName>
</protein>
<evidence type="ECO:0000256" key="1">
    <source>
        <dbReference type="SAM" id="MobiDB-lite"/>
    </source>
</evidence>
<comment type="caution">
    <text evidence="2">The sequence shown here is derived from an EMBL/GenBank/DDBJ whole genome shotgun (WGS) entry which is preliminary data.</text>
</comment>